<comment type="catalytic activity">
    <reaction evidence="10">
        <text>adenosine + phosphate = alpha-D-ribose 1-phosphate + adenine</text>
        <dbReference type="Rhea" id="RHEA:27642"/>
        <dbReference type="ChEBI" id="CHEBI:16335"/>
        <dbReference type="ChEBI" id="CHEBI:16708"/>
        <dbReference type="ChEBI" id="CHEBI:43474"/>
        <dbReference type="ChEBI" id="CHEBI:57720"/>
        <dbReference type="EC" id="2.4.2.1"/>
    </reaction>
    <physiologicalReaction direction="left-to-right" evidence="10">
        <dbReference type="Rhea" id="RHEA:27643"/>
    </physiologicalReaction>
</comment>
<accession>A0ABW4JLJ5</accession>
<evidence type="ECO:0000313" key="13">
    <source>
        <dbReference type="EMBL" id="MFD1677306.1"/>
    </source>
</evidence>
<dbReference type="Gene3D" id="3.60.140.10">
    <property type="entry name" value="CNF1/YfiH-like putative cysteine hydrolases"/>
    <property type="match status" value="1"/>
</dbReference>
<dbReference type="InterPro" id="IPR038371">
    <property type="entry name" value="Cu_polyphenol_OxRdtase_sf"/>
</dbReference>
<dbReference type="PANTHER" id="PTHR30616:SF2">
    <property type="entry name" value="PURINE NUCLEOSIDE PHOSPHORYLASE LACC1"/>
    <property type="match status" value="1"/>
</dbReference>
<dbReference type="Pfam" id="PF02578">
    <property type="entry name" value="Cu-oxidase_4"/>
    <property type="match status" value="1"/>
</dbReference>
<comment type="catalytic activity">
    <reaction evidence="9">
        <text>adenosine + H2O + H(+) = inosine + NH4(+)</text>
        <dbReference type="Rhea" id="RHEA:24408"/>
        <dbReference type="ChEBI" id="CHEBI:15377"/>
        <dbReference type="ChEBI" id="CHEBI:15378"/>
        <dbReference type="ChEBI" id="CHEBI:16335"/>
        <dbReference type="ChEBI" id="CHEBI:17596"/>
        <dbReference type="ChEBI" id="CHEBI:28938"/>
        <dbReference type="EC" id="3.5.4.4"/>
    </reaction>
    <physiologicalReaction direction="left-to-right" evidence="9">
        <dbReference type="Rhea" id="RHEA:24409"/>
    </physiologicalReaction>
</comment>
<dbReference type="Proteomes" id="UP001597079">
    <property type="component" value="Unassembled WGS sequence"/>
</dbReference>
<reference evidence="14" key="1">
    <citation type="journal article" date="2019" name="Int. J. Syst. Evol. Microbiol.">
        <title>The Global Catalogue of Microorganisms (GCM) 10K type strain sequencing project: providing services to taxonomists for standard genome sequencing and annotation.</title>
        <authorList>
            <consortium name="The Broad Institute Genomics Platform"/>
            <consortium name="The Broad Institute Genome Sequencing Center for Infectious Disease"/>
            <person name="Wu L."/>
            <person name="Ma J."/>
        </authorList>
    </citation>
    <scope>NUCLEOTIDE SEQUENCE [LARGE SCALE GENOMIC DNA]</scope>
    <source>
        <strain evidence="14">CGMCC 1.12286</strain>
    </source>
</reference>
<sequence>MLTNWHQEQDGGICVQPAFTRLGVHALFSFRHHPQQSDEDLDVAFHQRLAHEKTRENRQYVAQQLGMPLANFVFVQQVHGTEVLTVDAAACGNGMDASARRIAADALLTNEKCVALAILTADCVPVLFYDPVSQVIGAAHSGWRGTVGHISVKVLETMKRQYHTRMEDVFVSIGPSIRRCCYEVDDVVAKPMQAAFSRPVLFPRFKRPGKYLLSMQAAIREDIERQGVPPAQIEDSGVCTSCRVKHLFSHRREQGEAGRQMAVISMP</sequence>
<protein>
    <recommendedName>
        <fullName evidence="12">Purine nucleoside phosphorylase</fullName>
    </recommendedName>
</protein>
<evidence type="ECO:0000256" key="4">
    <source>
        <dbReference type="ARBA" id="ARBA00007353"/>
    </source>
</evidence>
<keyword evidence="6" id="KW-0479">Metal-binding</keyword>
<comment type="catalytic activity">
    <reaction evidence="11">
        <text>S-methyl-5'-thioadenosine + phosphate = 5-(methylsulfanyl)-alpha-D-ribose 1-phosphate + adenine</text>
        <dbReference type="Rhea" id="RHEA:11852"/>
        <dbReference type="ChEBI" id="CHEBI:16708"/>
        <dbReference type="ChEBI" id="CHEBI:17509"/>
        <dbReference type="ChEBI" id="CHEBI:43474"/>
        <dbReference type="ChEBI" id="CHEBI:58533"/>
        <dbReference type="EC" id="2.4.2.28"/>
    </reaction>
    <physiologicalReaction direction="left-to-right" evidence="11">
        <dbReference type="Rhea" id="RHEA:11853"/>
    </physiologicalReaction>
</comment>
<gene>
    <name evidence="13" type="primary">pgeF</name>
    <name evidence="13" type="ORF">ACFSB2_21775</name>
</gene>
<comment type="caution">
    <text evidence="13">The sequence shown here is derived from an EMBL/GenBank/DDBJ whole genome shotgun (WGS) entry which is preliminary data.</text>
</comment>
<dbReference type="InterPro" id="IPR003730">
    <property type="entry name" value="Cu_polyphenol_OxRdtase"/>
</dbReference>
<evidence type="ECO:0000256" key="10">
    <source>
        <dbReference type="ARBA" id="ARBA00048968"/>
    </source>
</evidence>
<evidence type="ECO:0000256" key="2">
    <source>
        <dbReference type="ARBA" id="ARBA00001947"/>
    </source>
</evidence>
<evidence type="ECO:0000256" key="7">
    <source>
        <dbReference type="ARBA" id="ARBA00022801"/>
    </source>
</evidence>
<evidence type="ECO:0000256" key="1">
    <source>
        <dbReference type="ARBA" id="ARBA00000553"/>
    </source>
</evidence>
<evidence type="ECO:0000256" key="5">
    <source>
        <dbReference type="ARBA" id="ARBA00022679"/>
    </source>
</evidence>
<name>A0ABW4JLJ5_9BACL</name>
<evidence type="ECO:0000256" key="3">
    <source>
        <dbReference type="ARBA" id="ARBA00003215"/>
    </source>
</evidence>
<keyword evidence="14" id="KW-1185">Reference proteome</keyword>
<dbReference type="CDD" id="cd16833">
    <property type="entry name" value="YfiH"/>
    <property type="match status" value="1"/>
</dbReference>
<dbReference type="EMBL" id="JBHUCX010000092">
    <property type="protein sequence ID" value="MFD1677306.1"/>
    <property type="molecule type" value="Genomic_DNA"/>
</dbReference>
<evidence type="ECO:0000256" key="8">
    <source>
        <dbReference type="ARBA" id="ARBA00022833"/>
    </source>
</evidence>
<comment type="similarity">
    <text evidence="4 12">Belongs to the purine nucleoside phosphorylase YfiH/LACC1 family.</text>
</comment>
<evidence type="ECO:0000256" key="9">
    <source>
        <dbReference type="ARBA" id="ARBA00047989"/>
    </source>
</evidence>
<dbReference type="InterPro" id="IPR011324">
    <property type="entry name" value="Cytotoxic_necrot_fac-like_cat"/>
</dbReference>
<dbReference type="SUPFAM" id="SSF64438">
    <property type="entry name" value="CNF1/YfiH-like putative cysteine hydrolases"/>
    <property type="match status" value="1"/>
</dbReference>
<evidence type="ECO:0000256" key="6">
    <source>
        <dbReference type="ARBA" id="ARBA00022723"/>
    </source>
</evidence>
<keyword evidence="7" id="KW-0378">Hydrolase</keyword>
<dbReference type="RefSeq" id="WP_377945213.1">
    <property type="nucleotide sequence ID" value="NZ_JBHUCX010000092.1"/>
</dbReference>
<keyword evidence="5" id="KW-0808">Transferase</keyword>
<proteinExistence type="inferred from homology"/>
<organism evidence="13 14">
    <name type="scientific">Alicyclobacillus fodiniaquatilis</name>
    <dbReference type="NCBI Taxonomy" id="1661150"/>
    <lineage>
        <taxon>Bacteria</taxon>
        <taxon>Bacillati</taxon>
        <taxon>Bacillota</taxon>
        <taxon>Bacilli</taxon>
        <taxon>Bacillales</taxon>
        <taxon>Alicyclobacillaceae</taxon>
        <taxon>Alicyclobacillus</taxon>
    </lineage>
</organism>
<evidence type="ECO:0000256" key="12">
    <source>
        <dbReference type="RuleBase" id="RU361274"/>
    </source>
</evidence>
<dbReference type="NCBIfam" id="TIGR00726">
    <property type="entry name" value="peptidoglycan editing factor PgeF"/>
    <property type="match status" value="1"/>
</dbReference>
<keyword evidence="8" id="KW-0862">Zinc</keyword>
<comment type="catalytic activity">
    <reaction evidence="1">
        <text>inosine + phosphate = alpha-D-ribose 1-phosphate + hypoxanthine</text>
        <dbReference type="Rhea" id="RHEA:27646"/>
        <dbReference type="ChEBI" id="CHEBI:17368"/>
        <dbReference type="ChEBI" id="CHEBI:17596"/>
        <dbReference type="ChEBI" id="CHEBI:43474"/>
        <dbReference type="ChEBI" id="CHEBI:57720"/>
        <dbReference type="EC" id="2.4.2.1"/>
    </reaction>
    <physiologicalReaction direction="left-to-right" evidence="1">
        <dbReference type="Rhea" id="RHEA:27647"/>
    </physiologicalReaction>
</comment>
<dbReference type="PANTHER" id="PTHR30616">
    <property type="entry name" value="UNCHARACTERIZED PROTEIN YFIH"/>
    <property type="match status" value="1"/>
</dbReference>
<comment type="cofactor">
    <cofactor evidence="2">
        <name>Zn(2+)</name>
        <dbReference type="ChEBI" id="CHEBI:29105"/>
    </cofactor>
</comment>
<evidence type="ECO:0000256" key="11">
    <source>
        <dbReference type="ARBA" id="ARBA00049893"/>
    </source>
</evidence>
<evidence type="ECO:0000313" key="14">
    <source>
        <dbReference type="Proteomes" id="UP001597079"/>
    </source>
</evidence>
<comment type="function">
    <text evidence="3">Purine nucleoside enzyme that catalyzes the phosphorolysis of adenosine and inosine nucleosides, yielding D-ribose 1-phosphate and the respective free bases, adenine and hypoxanthine. Also catalyzes the phosphorolysis of S-methyl-5'-thioadenosine into adenine and S-methyl-5-thio-alpha-D-ribose 1-phosphate. Also has adenosine deaminase activity.</text>
</comment>